<feature type="transmembrane region" description="Helical" evidence="6">
    <location>
        <begin position="228"/>
        <end position="254"/>
    </location>
</feature>
<dbReference type="InterPro" id="IPR044550">
    <property type="entry name" value="WzxE"/>
</dbReference>
<feature type="transmembrane region" description="Helical" evidence="6">
    <location>
        <begin position="56"/>
        <end position="73"/>
    </location>
</feature>
<dbReference type="PANTHER" id="PTHR30250:SF30">
    <property type="entry name" value="LIPID III FLIPPASE"/>
    <property type="match status" value="1"/>
</dbReference>
<dbReference type="CDD" id="cd13125">
    <property type="entry name" value="MATE_like_10"/>
    <property type="match status" value="1"/>
</dbReference>
<keyword evidence="2" id="KW-1003">Cell membrane</keyword>
<dbReference type="PANTHER" id="PTHR30250">
    <property type="entry name" value="PST FAMILY PREDICTED COLANIC ACID TRANSPORTER"/>
    <property type="match status" value="1"/>
</dbReference>
<feature type="transmembrane region" description="Helical" evidence="6">
    <location>
        <begin position="24"/>
        <end position="50"/>
    </location>
</feature>
<evidence type="ECO:0000313" key="8">
    <source>
        <dbReference type="Proteomes" id="UP001501433"/>
    </source>
</evidence>
<evidence type="ECO:0000256" key="5">
    <source>
        <dbReference type="ARBA" id="ARBA00023136"/>
    </source>
</evidence>
<dbReference type="RefSeq" id="WP_345277452.1">
    <property type="nucleotide sequence ID" value="NZ_BAABJW010000004.1"/>
</dbReference>
<accession>A0ABP9CQ83</accession>
<feature type="transmembrane region" description="Helical" evidence="6">
    <location>
        <begin position="274"/>
        <end position="292"/>
    </location>
</feature>
<organism evidence="7 8">
    <name type="scientific">Litoribaculum gwangyangense</name>
    <dbReference type="NCBI Taxonomy" id="1130722"/>
    <lineage>
        <taxon>Bacteria</taxon>
        <taxon>Pseudomonadati</taxon>
        <taxon>Bacteroidota</taxon>
        <taxon>Flavobacteriia</taxon>
        <taxon>Flavobacteriales</taxon>
        <taxon>Flavobacteriaceae</taxon>
        <taxon>Litoribaculum</taxon>
    </lineage>
</organism>
<protein>
    <submittedName>
        <fullName evidence="7">O-antigen translocase</fullName>
    </submittedName>
</protein>
<dbReference type="Proteomes" id="UP001501433">
    <property type="component" value="Unassembled WGS sequence"/>
</dbReference>
<feature type="transmembrane region" description="Helical" evidence="6">
    <location>
        <begin position="345"/>
        <end position="366"/>
    </location>
</feature>
<keyword evidence="5 6" id="KW-0472">Membrane</keyword>
<feature type="transmembrane region" description="Helical" evidence="6">
    <location>
        <begin position="126"/>
        <end position="146"/>
    </location>
</feature>
<evidence type="ECO:0000313" key="7">
    <source>
        <dbReference type="EMBL" id="GAA4816267.1"/>
    </source>
</evidence>
<keyword evidence="8" id="KW-1185">Reference proteome</keyword>
<feature type="transmembrane region" description="Helical" evidence="6">
    <location>
        <begin position="185"/>
        <end position="207"/>
    </location>
</feature>
<dbReference type="Pfam" id="PF13440">
    <property type="entry name" value="Polysacc_synt_3"/>
    <property type="match status" value="1"/>
</dbReference>
<dbReference type="InterPro" id="IPR050833">
    <property type="entry name" value="Poly_Biosynth_Transport"/>
</dbReference>
<evidence type="ECO:0000256" key="1">
    <source>
        <dbReference type="ARBA" id="ARBA00004651"/>
    </source>
</evidence>
<feature type="transmembrane region" description="Helical" evidence="6">
    <location>
        <begin position="371"/>
        <end position="392"/>
    </location>
</feature>
<evidence type="ECO:0000256" key="3">
    <source>
        <dbReference type="ARBA" id="ARBA00022692"/>
    </source>
</evidence>
<feature type="transmembrane region" description="Helical" evidence="6">
    <location>
        <begin position="93"/>
        <end position="114"/>
    </location>
</feature>
<feature type="transmembrane region" description="Helical" evidence="6">
    <location>
        <begin position="304"/>
        <end position="325"/>
    </location>
</feature>
<evidence type="ECO:0000256" key="6">
    <source>
        <dbReference type="SAM" id="Phobius"/>
    </source>
</evidence>
<keyword evidence="3 6" id="KW-0812">Transmembrane</keyword>
<feature type="transmembrane region" description="Helical" evidence="6">
    <location>
        <begin position="404"/>
        <end position="428"/>
    </location>
</feature>
<evidence type="ECO:0000256" key="4">
    <source>
        <dbReference type="ARBA" id="ARBA00022989"/>
    </source>
</evidence>
<sequence length="433" mass="49399">MKKLIDYINNKVLVKIASLQTTSVIIRIIAGLLTSKAVAVFIGPVGLALIGNLRDFVGASHTIATVGFYKGIVRYVAEFKEKTLELSKTLSTVYYTGFISTIIVSFFCYFNAQWINDTIFPEYNNYTFVIQIFSIVLPFYALNMFSFSIMNGFSKYKILIVINIIGQILSVSIALILIYQEKLKGALISVVIAESIIFLITLVGIINRRSLISYIRVENVSLSVLKKMGFYSLMALFTAVFLPLVTIAIRSYIIDNVSYKDAGFWEAITRLSKYYLMFVSSLIALYLLPRFAEITDTKEFKKEIFSFYKTVIPILSVGMLIIYLLKKYIVLVVFTEEFKPVEDLFLWQLLGDFVKILSIIIAYQFLAKKMFWHYILTEAFLIITLYSTSVYFIDVFDSVKGAVIAHFVSYVMYYGIILLIFGSSLFGLDIEKK</sequence>
<comment type="subcellular location">
    <subcellularLocation>
        <location evidence="1">Cell membrane</location>
        <topology evidence="1">Multi-pass membrane protein</topology>
    </subcellularLocation>
</comment>
<keyword evidence="4 6" id="KW-1133">Transmembrane helix</keyword>
<comment type="caution">
    <text evidence="7">The sequence shown here is derived from an EMBL/GenBank/DDBJ whole genome shotgun (WGS) entry which is preliminary data.</text>
</comment>
<feature type="transmembrane region" description="Helical" evidence="6">
    <location>
        <begin position="158"/>
        <end position="179"/>
    </location>
</feature>
<name>A0ABP9CQ83_9FLAO</name>
<evidence type="ECO:0000256" key="2">
    <source>
        <dbReference type="ARBA" id="ARBA00022475"/>
    </source>
</evidence>
<reference evidence="8" key="1">
    <citation type="journal article" date="2019" name="Int. J. Syst. Evol. Microbiol.">
        <title>The Global Catalogue of Microorganisms (GCM) 10K type strain sequencing project: providing services to taxonomists for standard genome sequencing and annotation.</title>
        <authorList>
            <consortium name="The Broad Institute Genomics Platform"/>
            <consortium name="The Broad Institute Genome Sequencing Center for Infectious Disease"/>
            <person name="Wu L."/>
            <person name="Ma J."/>
        </authorList>
    </citation>
    <scope>NUCLEOTIDE SEQUENCE [LARGE SCALE GENOMIC DNA]</scope>
    <source>
        <strain evidence="8">JCM 18325</strain>
    </source>
</reference>
<gene>
    <name evidence="7" type="ORF">GCM10023330_25710</name>
</gene>
<proteinExistence type="predicted"/>
<dbReference type="EMBL" id="BAABJW010000004">
    <property type="protein sequence ID" value="GAA4816267.1"/>
    <property type="molecule type" value="Genomic_DNA"/>
</dbReference>